<evidence type="ECO:0000256" key="4">
    <source>
        <dbReference type="ARBA" id="ARBA00022448"/>
    </source>
</evidence>
<comment type="subcellular location">
    <subcellularLocation>
        <location evidence="1 9">Cytoplasm</location>
    </subcellularLocation>
    <subcellularLocation>
        <location evidence="9">Nucleus</location>
    </subcellularLocation>
    <text evidence="9">Shuttles between the nucleus and the cytoplasm.</text>
</comment>
<dbReference type="PANTHER" id="PTHR15952">
    <property type="entry name" value="EXPORTIN-T/LOS1"/>
    <property type="match status" value="1"/>
</dbReference>
<dbReference type="GO" id="GO:0016363">
    <property type="term" value="C:nuclear matrix"/>
    <property type="evidence" value="ECO:0007669"/>
    <property type="project" value="TreeGrafter"/>
</dbReference>
<evidence type="ECO:0000313" key="13">
    <source>
        <dbReference type="Proteomes" id="UP001360560"/>
    </source>
</evidence>
<evidence type="ECO:0000256" key="6">
    <source>
        <dbReference type="ARBA" id="ARBA00022555"/>
    </source>
</evidence>
<gene>
    <name evidence="12" type="ORF">DASC09_046860</name>
</gene>
<dbReference type="GO" id="GO:0000049">
    <property type="term" value="F:tRNA binding"/>
    <property type="evidence" value="ECO:0007669"/>
    <property type="project" value="UniProtKB-UniRule"/>
</dbReference>
<feature type="domain" description="Exportin-1/Importin-beta-like" evidence="10">
    <location>
        <begin position="108"/>
        <end position="266"/>
    </location>
</feature>
<evidence type="ECO:0000259" key="10">
    <source>
        <dbReference type="Pfam" id="PF08389"/>
    </source>
</evidence>
<evidence type="ECO:0000313" key="12">
    <source>
        <dbReference type="EMBL" id="GMM37361.1"/>
    </source>
</evidence>
<feature type="domain" description="Exportin-T C-terminal" evidence="11">
    <location>
        <begin position="347"/>
        <end position="1087"/>
    </location>
</feature>
<keyword evidence="4 9" id="KW-0813">Transport</keyword>
<dbReference type="InterPro" id="IPR011989">
    <property type="entry name" value="ARM-like"/>
</dbReference>
<dbReference type="InterPro" id="IPR013598">
    <property type="entry name" value="Exportin-1/Importin-b-like"/>
</dbReference>
<keyword evidence="7 9" id="KW-0694">RNA-binding</keyword>
<proteinExistence type="inferred from homology"/>
<keyword evidence="8 9" id="KW-0539">Nucleus</keyword>
<keyword evidence="6 9" id="KW-0820">tRNA-binding</keyword>
<dbReference type="AlphaFoldDB" id="A0AAV5QRJ5"/>
<dbReference type="GO" id="GO:0005737">
    <property type="term" value="C:cytoplasm"/>
    <property type="evidence" value="ECO:0007669"/>
    <property type="project" value="UniProtKB-SubCell"/>
</dbReference>
<name>A0AAV5QRJ5_9ASCO</name>
<dbReference type="SUPFAM" id="SSF48371">
    <property type="entry name" value="ARM repeat"/>
    <property type="match status" value="1"/>
</dbReference>
<dbReference type="GO" id="GO:0071528">
    <property type="term" value="P:tRNA re-export from nucleus"/>
    <property type="evidence" value="ECO:0007669"/>
    <property type="project" value="UniProtKB-UniRule"/>
</dbReference>
<dbReference type="InterPro" id="IPR040017">
    <property type="entry name" value="XPOT"/>
</dbReference>
<reference evidence="12 13" key="1">
    <citation type="journal article" date="2023" name="Elife">
        <title>Identification of key yeast species and microbe-microbe interactions impacting larval growth of Drosophila in the wild.</title>
        <authorList>
            <person name="Mure A."/>
            <person name="Sugiura Y."/>
            <person name="Maeda R."/>
            <person name="Honda K."/>
            <person name="Sakurai N."/>
            <person name="Takahashi Y."/>
            <person name="Watada M."/>
            <person name="Katoh T."/>
            <person name="Gotoh A."/>
            <person name="Gotoh Y."/>
            <person name="Taniguchi I."/>
            <person name="Nakamura K."/>
            <person name="Hayashi T."/>
            <person name="Katayama T."/>
            <person name="Uemura T."/>
            <person name="Hattori Y."/>
        </authorList>
    </citation>
    <scope>NUCLEOTIDE SEQUENCE [LARGE SCALE GENOMIC DNA]</scope>
    <source>
        <strain evidence="12 13">SC-9</strain>
    </source>
</reference>
<keyword evidence="13" id="KW-1185">Reference proteome</keyword>
<dbReference type="GeneID" id="90075336"/>
<evidence type="ECO:0000256" key="5">
    <source>
        <dbReference type="ARBA" id="ARBA00022490"/>
    </source>
</evidence>
<sequence length="1088" mass="125642">MEAQIQQAVEIAFNPASTPQLKQQALEFIDEIKATEDAWNACLPILYSDQAPDTVKLFVFQIIDSSIPSLTVDQLDSLKSLLLEFFKGIVVNIDDLSSTSSTFSRSGFLKNKLATTFSYMFYYSYLNIWPGFFKTFIKLIENDDNNKLRKLTIIDYYLRILLSIHSEIGDQLYQNDPKTVEVSNNLKDVIRMNDMSSIVMNWKYIIEFIESSNNTDDETVVVLKTLFKVIGSWVGWIDITLIIGDKFFLDNFYKFFEVKMLRDDIIELFMEIISKKMSSDKKMELLQLFNINQIIATSMSKLQLLKSEDLENSADDVNFYEHISKLINTTGIEYLIIIEKSDSSIELKQLAFTKLNEILPFFLEILPNDYDDISLQIFGFISNFLTILKKIRRYNNTEILDISNYNDFLENLLTKIIIKMKYDEEDDGLGDDEEDEDVREFEEMRSKLKVFQEAISNINPDLYLTTVNNIINETLFKPDMVKDWRTFELGLYELTNFSEILRINTMKLPKNEINKSKPFLLFQGFLIDLINKMGNMLVQLDHPLIQLSFLELITKHYNFFINGPPSSGVSDTSTKNFNENNVLTNNILEIINSKYGLFNNTPKVQKRCFYLFARFIKLTKPRLETSILKNLVVNLTQSLLLIKAKIDNNSNDNKIIDLENDEEVPDDVLFDNQLYLFETVGLLISLYDGDKNEIAEMIDLVLNPIFNDLKQCMDIFGNFSYPLDQQQILLQVHHCITAMGTFARGFEQQQVLKNLTGTKEVVGLKFKNSCEASVMILEQFRNFRIIRDCVRFLFSRMMPILQGDIRGYLTTLISIALANEKMSSGELISFVSFINQIIYSFNKDGEFYDLLNELVGSLIDRIFKTLECQKMMIDAKINDDSVKTDKKSDPIVVNLKLQRVNVVKSYLGILLTMMNNHVFSVLLNDINQKWLPPIFNSVFEYVCDVKDAMVCKLAFNVLQMMVEFLSGGVLADKEDCYYVVKGGAPLKVDGVNEYLLKQSVAVCFEIPFKNSDFDLKDGQSRLIINEVAMLLKSLCKYYNDVFVKYMVDVYFVEINLPGEVGNELMQATMNLGDKEFKQYFIGFVGKMK</sequence>
<evidence type="ECO:0000256" key="8">
    <source>
        <dbReference type="ARBA" id="ARBA00023242"/>
    </source>
</evidence>
<dbReference type="PANTHER" id="PTHR15952:SF11">
    <property type="entry name" value="EXPORTIN-T"/>
    <property type="match status" value="1"/>
</dbReference>
<comment type="similarity">
    <text evidence="2 9">Belongs to the exportin family.</text>
</comment>
<keyword evidence="5 9" id="KW-0963">Cytoplasm</keyword>
<dbReference type="Gene3D" id="1.25.10.10">
    <property type="entry name" value="Leucine-rich Repeat Variant"/>
    <property type="match status" value="1"/>
</dbReference>
<accession>A0AAV5QRJ5</accession>
<protein>
    <recommendedName>
        <fullName evidence="3 9">Exportin-T</fullName>
    </recommendedName>
    <alternativeName>
        <fullName evidence="9">Exportin(tRNA)</fullName>
    </alternativeName>
    <alternativeName>
        <fullName evidence="9">tRNA exportin</fullName>
    </alternativeName>
</protein>
<dbReference type="Pfam" id="PF08389">
    <property type="entry name" value="Xpo1"/>
    <property type="match status" value="1"/>
</dbReference>
<evidence type="ECO:0000256" key="9">
    <source>
        <dbReference type="RuleBase" id="RU366037"/>
    </source>
</evidence>
<evidence type="ECO:0000256" key="7">
    <source>
        <dbReference type="ARBA" id="ARBA00022884"/>
    </source>
</evidence>
<evidence type="ECO:0000256" key="2">
    <source>
        <dbReference type="ARBA" id="ARBA00009466"/>
    </source>
</evidence>
<dbReference type="RefSeq" id="XP_064854357.1">
    <property type="nucleotide sequence ID" value="XM_064998285.1"/>
</dbReference>
<comment type="caution">
    <text evidence="12">The sequence shown here is derived from an EMBL/GenBank/DDBJ whole genome shotgun (WGS) entry which is preliminary data.</text>
</comment>
<evidence type="ECO:0000256" key="3">
    <source>
        <dbReference type="ARBA" id="ARBA00018928"/>
    </source>
</evidence>
<evidence type="ECO:0000256" key="1">
    <source>
        <dbReference type="ARBA" id="ARBA00004496"/>
    </source>
</evidence>
<dbReference type="Proteomes" id="UP001360560">
    <property type="component" value="Unassembled WGS sequence"/>
</dbReference>
<dbReference type="Pfam" id="PF19282">
    <property type="entry name" value="Exportin-T"/>
    <property type="match status" value="1"/>
</dbReference>
<dbReference type="EMBL" id="BTFZ01000011">
    <property type="protein sequence ID" value="GMM37361.1"/>
    <property type="molecule type" value="Genomic_DNA"/>
</dbReference>
<comment type="function">
    <text evidence="9">tRNA nucleus export receptor which facilitates tRNA translocation across the nuclear pore complex.</text>
</comment>
<dbReference type="InterPro" id="IPR016024">
    <property type="entry name" value="ARM-type_fold"/>
</dbReference>
<evidence type="ECO:0000259" key="11">
    <source>
        <dbReference type="Pfam" id="PF19282"/>
    </source>
</evidence>
<organism evidence="12 13">
    <name type="scientific">Saccharomycopsis crataegensis</name>
    <dbReference type="NCBI Taxonomy" id="43959"/>
    <lineage>
        <taxon>Eukaryota</taxon>
        <taxon>Fungi</taxon>
        <taxon>Dikarya</taxon>
        <taxon>Ascomycota</taxon>
        <taxon>Saccharomycotina</taxon>
        <taxon>Saccharomycetes</taxon>
        <taxon>Saccharomycopsidaceae</taxon>
        <taxon>Saccharomycopsis</taxon>
    </lineage>
</organism>
<dbReference type="InterPro" id="IPR045546">
    <property type="entry name" value="Exportin-T_C"/>
</dbReference>
<dbReference type="GO" id="GO:0031267">
    <property type="term" value="F:small GTPase binding"/>
    <property type="evidence" value="ECO:0007669"/>
    <property type="project" value="InterPro"/>
</dbReference>
<dbReference type="GO" id="GO:0005643">
    <property type="term" value="C:nuclear pore"/>
    <property type="evidence" value="ECO:0007669"/>
    <property type="project" value="TreeGrafter"/>
</dbReference>